<gene>
    <name evidence="9" type="ORF">GMI68_04880</name>
    <name evidence="10" type="ORF">J7S26_06255</name>
</gene>
<dbReference type="KEGG" id="ebz:J7S26_06255"/>
<dbReference type="SUPFAM" id="SSF50370">
    <property type="entry name" value="Ricin B-like lectins"/>
    <property type="match status" value="1"/>
</dbReference>
<evidence type="ECO:0000259" key="8">
    <source>
        <dbReference type="SMART" id="SM00148"/>
    </source>
</evidence>
<dbReference type="Pfam" id="PF01473">
    <property type="entry name" value="Choline_bind_1"/>
    <property type="match status" value="2"/>
</dbReference>
<dbReference type="Gene3D" id="2.80.10.50">
    <property type="match status" value="1"/>
</dbReference>
<dbReference type="Pfam" id="PF19127">
    <property type="entry name" value="Choline_bind_3"/>
    <property type="match status" value="2"/>
</dbReference>
<organism evidence="10 12">
    <name type="scientific">Xiamenia xianingshaonis</name>
    <dbReference type="NCBI Taxonomy" id="2682776"/>
    <lineage>
        <taxon>Bacteria</taxon>
        <taxon>Bacillati</taxon>
        <taxon>Actinomycetota</taxon>
        <taxon>Coriobacteriia</taxon>
        <taxon>Eggerthellales</taxon>
        <taxon>Eggerthellaceae</taxon>
        <taxon>Xiamenia</taxon>
    </lineage>
</organism>
<dbReference type="EMBL" id="CP072829">
    <property type="protein sequence ID" value="QTU83968.1"/>
    <property type="molecule type" value="Genomic_DNA"/>
</dbReference>
<dbReference type="SMART" id="SM00148">
    <property type="entry name" value="PLCXc"/>
    <property type="match status" value="1"/>
</dbReference>
<feature type="repeat" description="Cell wall-binding" evidence="7">
    <location>
        <begin position="602"/>
        <end position="621"/>
    </location>
</feature>
<dbReference type="Gene3D" id="3.20.20.190">
    <property type="entry name" value="Phosphatidylinositol (PI) phosphodiesterase"/>
    <property type="match status" value="1"/>
</dbReference>
<dbReference type="RefSeq" id="WP_166339240.1">
    <property type="nucleotide sequence ID" value="NZ_CP072829.1"/>
</dbReference>
<evidence type="ECO:0000313" key="12">
    <source>
        <dbReference type="Proteomes" id="UP000671910"/>
    </source>
</evidence>
<feature type="domain" description="Phosphatidylinositol-specific phospholipase C X" evidence="8">
    <location>
        <begin position="257"/>
        <end position="409"/>
    </location>
</feature>
<dbReference type="Proteomes" id="UP000636394">
    <property type="component" value="Unassembled WGS sequence"/>
</dbReference>
<dbReference type="GO" id="GO:0004436">
    <property type="term" value="F:phosphatidylinositol diacylglycerol-lyase activity"/>
    <property type="evidence" value="ECO:0007669"/>
    <property type="project" value="UniProtKB-EC"/>
</dbReference>
<dbReference type="GO" id="GO:0006629">
    <property type="term" value="P:lipid metabolic process"/>
    <property type="evidence" value="ECO:0007669"/>
    <property type="project" value="InterPro"/>
</dbReference>
<dbReference type="GO" id="GO:0008081">
    <property type="term" value="F:phosphoric diester hydrolase activity"/>
    <property type="evidence" value="ECO:0007669"/>
    <property type="project" value="InterPro"/>
</dbReference>
<dbReference type="SUPFAM" id="SSF51695">
    <property type="entry name" value="PLC-like phosphodiesterases"/>
    <property type="match status" value="1"/>
</dbReference>
<dbReference type="PROSITE" id="PS51170">
    <property type="entry name" value="CW"/>
    <property type="match status" value="3"/>
</dbReference>
<evidence type="ECO:0000313" key="10">
    <source>
        <dbReference type="EMBL" id="QTU83968.1"/>
    </source>
</evidence>
<dbReference type="InterPro" id="IPR000772">
    <property type="entry name" value="Ricin_B_lectin"/>
</dbReference>
<dbReference type="PANTHER" id="PTHR13593">
    <property type="match status" value="1"/>
</dbReference>
<dbReference type="Pfam" id="PF14200">
    <property type="entry name" value="RicinB_lectin_2"/>
    <property type="match status" value="1"/>
</dbReference>
<proteinExistence type="predicted"/>
<dbReference type="Proteomes" id="UP000671910">
    <property type="component" value="Chromosome"/>
</dbReference>
<dbReference type="SUPFAM" id="SSF69360">
    <property type="entry name" value="Cell wall binding repeat"/>
    <property type="match status" value="1"/>
</dbReference>
<comment type="catalytic activity">
    <reaction evidence="1">
        <text>a 1,2-diacyl-sn-glycero-3-phospho-(1D-myo-inositol) = 1D-myo-inositol 1,2-cyclic phosphate + a 1,2-diacyl-sn-glycerol</text>
        <dbReference type="Rhea" id="RHEA:17093"/>
        <dbReference type="ChEBI" id="CHEBI:17815"/>
        <dbReference type="ChEBI" id="CHEBI:57880"/>
        <dbReference type="ChEBI" id="CHEBI:58484"/>
        <dbReference type="EC" id="4.6.1.13"/>
    </reaction>
</comment>
<keyword evidence="11" id="KW-1185">Reference proteome</keyword>
<evidence type="ECO:0000256" key="2">
    <source>
        <dbReference type="ARBA" id="ARBA00012581"/>
    </source>
</evidence>
<dbReference type="InterPro" id="IPR000909">
    <property type="entry name" value="PLipase_C_PInositol-sp_X_dom"/>
</dbReference>
<evidence type="ECO:0000256" key="6">
    <source>
        <dbReference type="ARBA" id="ARBA00030782"/>
    </source>
</evidence>
<dbReference type="InterPro" id="IPR017946">
    <property type="entry name" value="PLC-like_Pdiesterase_TIM-brl"/>
</dbReference>
<reference evidence="9 11" key="1">
    <citation type="submission" date="2019-11" db="EMBL/GenBank/DDBJ databases">
        <title>Eggerthellaceae novel genus isolated from the rectal contents of marmort.</title>
        <authorList>
            <person name="Zhang G."/>
        </authorList>
    </citation>
    <scope>NUCLEOTIDE SEQUENCE [LARGE SCALE GENOMIC DNA]</scope>
    <source>
        <strain evidence="9">Zg-886</strain>
        <strain evidence="11">zg-886</strain>
    </source>
</reference>
<evidence type="ECO:0000256" key="3">
    <source>
        <dbReference type="ARBA" id="ARBA00019758"/>
    </source>
</evidence>
<dbReference type="InterPro" id="IPR018337">
    <property type="entry name" value="Cell_wall/Cho-bd_repeat"/>
</dbReference>
<dbReference type="InterPro" id="IPR051057">
    <property type="entry name" value="PI-PLC_domain"/>
</dbReference>
<dbReference type="EMBL" id="WPCR01000005">
    <property type="protein sequence ID" value="NHM14104.1"/>
    <property type="molecule type" value="Genomic_DNA"/>
</dbReference>
<feature type="repeat" description="Cell wall-binding" evidence="7">
    <location>
        <begin position="712"/>
        <end position="731"/>
    </location>
</feature>
<evidence type="ECO:0000256" key="7">
    <source>
        <dbReference type="PROSITE-ProRule" id="PRU00591"/>
    </source>
</evidence>
<dbReference type="EC" id="4.6.1.13" evidence="2"/>
<keyword evidence="4" id="KW-0677">Repeat</keyword>
<dbReference type="CDD" id="cd00161">
    <property type="entry name" value="beta-trefoil_Ricin-like"/>
    <property type="match status" value="1"/>
</dbReference>
<dbReference type="PANTHER" id="PTHR13593:SF113">
    <property type="entry name" value="SI:DKEY-266F7.9"/>
    <property type="match status" value="1"/>
</dbReference>
<sequence length="752" mass="84500">MTSRTESSFCHVGGQKRPRAAAFALQALSLLFCASMAVASIPLCSSLLANAGVLAPNASAQAYAVSAWSGTVNGSDLQDAVVKLRPHNYYRTADIHNDGIAKGDVIYLYNLGTTSKWRLKNISGTDYYYIEGYSDFTEKGFVNSYLFDVDDQSKSSGAIVHSWSGTDDKHYSRHWQFQRQSNGTYLIKNRNSGLWLSLSGSGADEDEMKLCQSSTPMYWDVEVVGKNNHSSDYSQDYSLLKQYSSFPGTNWMSDLPDSTPLTSLSIPGTHDSGTCWTWGDIEPQTSLTTCQQLFIREQLAAGVRFFDIRLGIDGLDDRDPYINHGGIVCVTEKGVDMRLSDVMNYFKSFLEANPTEFVIMMASNSNGDVNNQANSLKKWIDDYPDLFYLDQGATPTVKDLRGKIYLTHRLDLSDTSYSGDDLGLDLSDWDSHDYKTANWRPIEIESNAPFSIFVQDDYDDFADQKIHLVGQTLISATTESPDALFINYTSCTKNNPFSAARYMNENLQDETYFTGTKHRLGIVTMDFIDSRLAWQIYRQNPGVETANETFANAPLTSKSSTLGSWLLDGRWWYCHHDGSYTRDGWEFIDGVWYRFDRAGWMQTGWVKDDGKWYYLDDSGAMHTGWLCDDDAWYYLDSDGAMRTGWFSDGGTWYFAGTSGALKSGWLKDGGEWYYLHPSHDGRFGAMDTGWVRDGGTWYYLSPKAGAPEGSMQTGWLHDGGAWYYLDGSGAMATNTWVGKYHVNGAGVWDRTW</sequence>
<dbReference type="PROSITE" id="PS50007">
    <property type="entry name" value="PIPLC_X_DOMAIN"/>
    <property type="match status" value="1"/>
</dbReference>
<evidence type="ECO:0000256" key="5">
    <source>
        <dbReference type="ARBA" id="ARBA00030474"/>
    </source>
</evidence>
<name>A0A9E6MQ24_9ACTN</name>
<accession>A0A9E6MQ24</accession>
<dbReference type="Gene3D" id="2.10.270.10">
    <property type="entry name" value="Cholin Binding"/>
    <property type="match status" value="3"/>
</dbReference>
<evidence type="ECO:0000313" key="9">
    <source>
        <dbReference type="EMBL" id="NHM14104.1"/>
    </source>
</evidence>
<dbReference type="Pfam" id="PF00388">
    <property type="entry name" value="PI-PLC-X"/>
    <property type="match status" value="1"/>
</dbReference>
<evidence type="ECO:0000313" key="11">
    <source>
        <dbReference type="Proteomes" id="UP000636394"/>
    </source>
</evidence>
<evidence type="ECO:0000256" key="1">
    <source>
        <dbReference type="ARBA" id="ARBA00001316"/>
    </source>
</evidence>
<feature type="repeat" description="Cell wall-binding" evidence="7">
    <location>
        <begin position="622"/>
        <end position="641"/>
    </location>
</feature>
<dbReference type="AlphaFoldDB" id="A0A9E6MQ24"/>
<dbReference type="InterPro" id="IPR035992">
    <property type="entry name" value="Ricin_B-like_lectins"/>
</dbReference>
<protein>
    <recommendedName>
        <fullName evidence="3">1-phosphatidylinositol phosphodiesterase</fullName>
        <ecNumber evidence="2">4.6.1.13</ecNumber>
    </recommendedName>
    <alternativeName>
        <fullName evidence="5">Phosphatidylinositol diacylglycerol-lyase</fullName>
    </alternativeName>
    <alternativeName>
        <fullName evidence="6">Phosphatidylinositol-specific phospholipase C</fullName>
    </alternativeName>
</protein>
<evidence type="ECO:0000256" key="4">
    <source>
        <dbReference type="ARBA" id="ARBA00022737"/>
    </source>
</evidence>
<reference evidence="10" key="2">
    <citation type="submission" date="2021-04" db="EMBL/GenBank/DDBJ databases">
        <title>Novel species in family Eggerthellaceae.</title>
        <authorList>
            <person name="Zhang G."/>
        </authorList>
    </citation>
    <scope>NUCLEOTIDE SEQUENCE</scope>
    <source>
        <strain evidence="10">Zg-886</strain>
    </source>
</reference>